<protein>
    <submittedName>
        <fullName evidence="12">Histidinol-phosphate aminotransferase</fullName>
        <ecNumber evidence="12">2.6.1.9</ecNumber>
    </submittedName>
</protein>
<dbReference type="CDD" id="cd00609">
    <property type="entry name" value="AAT_like"/>
    <property type="match status" value="1"/>
</dbReference>
<dbReference type="PROSITE" id="PS00599">
    <property type="entry name" value="AA_TRANSFER_CLASS_2"/>
    <property type="match status" value="1"/>
</dbReference>
<evidence type="ECO:0000256" key="5">
    <source>
        <dbReference type="ARBA" id="ARBA00022605"/>
    </source>
</evidence>
<dbReference type="OrthoDB" id="9813612at2"/>
<evidence type="ECO:0000256" key="10">
    <source>
        <dbReference type="RuleBase" id="RU003693"/>
    </source>
</evidence>
<evidence type="ECO:0000256" key="8">
    <source>
        <dbReference type="ARBA" id="ARBA00023102"/>
    </source>
</evidence>
<dbReference type="InterPro" id="IPR015421">
    <property type="entry name" value="PyrdxlP-dep_Trfase_major"/>
</dbReference>
<dbReference type="InterPro" id="IPR015424">
    <property type="entry name" value="PyrdxlP-dep_Trfase"/>
</dbReference>
<comment type="caution">
    <text evidence="12">The sequence shown here is derived from an EMBL/GenBank/DDBJ whole genome shotgun (WGS) entry which is preliminary data.</text>
</comment>
<dbReference type="NCBIfam" id="TIGR01141">
    <property type="entry name" value="hisC"/>
    <property type="match status" value="1"/>
</dbReference>
<feature type="domain" description="Aminotransferase class I/classII large" evidence="11">
    <location>
        <begin position="14"/>
        <end position="336"/>
    </location>
</feature>
<dbReference type="SUPFAM" id="SSF53383">
    <property type="entry name" value="PLP-dependent transferases"/>
    <property type="match status" value="1"/>
</dbReference>
<dbReference type="GO" id="GO:0030170">
    <property type="term" value="F:pyridoxal phosphate binding"/>
    <property type="evidence" value="ECO:0007669"/>
    <property type="project" value="InterPro"/>
</dbReference>
<evidence type="ECO:0000256" key="9">
    <source>
        <dbReference type="ARBA" id="ARBA00029440"/>
    </source>
</evidence>
<accession>A0A1V4SYF8</accession>
<keyword evidence="4 12" id="KW-0032">Aminotransferase</keyword>
<dbReference type="Gene3D" id="3.90.1150.10">
    <property type="entry name" value="Aspartate Aminotransferase, domain 1"/>
    <property type="match status" value="1"/>
</dbReference>
<keyword evidence="7 10" id="KW-0663">Pyridoxal phosphate</keyword>
<evidence type="ECO:0000256" key="3">
    <source>
        <dbReference type="ARBA" id="ARBA00011738"/>
    </source>
</evidence>
<dbReference type="PANTHER" id="PTHR42885">
    <property type="entry name" value="HISTIDINOL-PHOSPHATE AMINOTRANSFERASE-RELATED"/>
    <property type="match status" value="1"/>
</dbReference>
<evidence type="ECO:0000256" key="1">
    <source>
        <dbReference type="ARBA" id="ARBA00001933"/>
    </source>
</evidence>
<dbReference type="InterPro" id="IPR005861">
    <property type="entry name" value="HisP_aminotrans"/>
</dbReference>
<evidence type="ECO:0000256" key="2">
    <source>
        <dbReference type="ARBA" id="ARBA00007970"/>
    </source>
</evidence>
<keyword evidence="8" id="KW-0368">Histidine biosynthesis</keyword>
<dbReference type="Pfam" id="PF00155">
    <property type="entry name" value="Aminotran_1_2"/>
    <property type="match status" value="1"/>
</dbReference>
<keyword evidence="6 12" id="KW-0808">Transferase</keyword>
<dbReference type="InterPro" id="IPR004839">
    <property type="entry name" value="Aminotransferase_I/II_large"/>
</dbReference>
<evidence type="ECO:0000256" key="7">
    <source>
        <dbReference type="ARBA" id="ARBA00022898"/>
    </source>
</evidence>
<comment type="cofactor">
    <cofactor evidence="1 10">
        <name>pyridoxal 5'-phosphate</name>
        <dbReference type="ChEBI" id="CHEBI:597326"/>
    </cofactor>
</comment>
<gene>
    <name evidence="12" type="primary">hisC_2</name>
    <name evidence="12" type="ORF">CLTHE_10570</name>
</gene>
<comment type="subunit">
    <text evidence="3">Homodimer.</text>
</comment>
<dbReference type="Gene3D" id="3.40.640.10">
    <property type="entry name" value="Type I PLP-dependent aspartate aminotransferase-like (Major domain)"/>
    <property type="match status" value="1"/>
</dbReference>
<dbReference type="RefSeq" id="WP_080022331.1">
    <property type="nucleotide sequence ID" value="NZ_LTAY01000028.1"/>
</dbReference>
<dbReference type="GO" id="GO:0000105">
    <property type="term" value="P:L-histidine biosynthetic process"/>
    <property type="evidence" value="ECO:0007669"/>
    <property type="project" value="UniProtKB-KW"/>
</dbReference>
<evidence type="ECO:0000256" key="4">
    <source>
        <dbReference type="ARBA" id="ARBA00022576"/>
    </source>
</evidence>
<dbReference type="EMBL" id="LTAY01000028">
    <property type="protein sequence ID" value="OPX48768.1"/>
    <property type="molecule type" value="Genomic_DNA"/>
</dbReference>
<name>A0A1V4SYF8_9CLOT</name>
<keyword evidence="5" id="KW-0028">Amino-acid biosynthesis</keyword>
<evidence type="ECO:0000259" key="11">
    <source>
        <dbReference type="Pfam" id="PF00155"/>
    </source>
</evidence>
<dbReference type="InterPro" id="IPR015422">
    <property type="entry name" value="PyrdxlP-dep_Trfase_small"/>
</dbReference>
<proteinExistence type="inferred from homology"/>
<evidence type="ECO:0000313" key="13">
    <source>
        <dbReference type="Proteomes" id="UP000191448"/>
    </source>
</evidence>
<dbReference type="PANTHER" id="PTHR42885:SF2">
    <property type="entry name" value="HISTIDINOL-PHOSPHATE AMINOTRANSFERASE"/>
    <property type="match status" value="1"/>
</dbReference>
<sequence length="343" mass="39389">MKIVEEYKPLVIENGIKLNGNECFYDIGQEVLGEFFSKLKNIEFNRYPDSDSNLLKEKYAEYIGVNKENIIVGNGSDEAIGLIISAYIQSGKKVLTLNPDFSMYDFYVSSNEGELIKLDCNEDGSYSVDDFIALGKKEKVDLIIFSNPNNPTGFAIEENKIKKILESFKDIIVVVDEAYIEFYGKSVIKEINNYENLLVTRTLSKAFGGASLRVGFLVGNERIIGKLNKFKVPYNVNTLSQTFGEVLIEKKEKMKFLRDVVIEERERIFIELKNIERKINGKIKFYPSKANFIFGRGDKLFIEVFKEKDISIRNFNNDTFRITIGSKEENDYMLKVLKECIVL</sequence>
<reference evidence="12 13" key="1">
    <citation type="submission" date="2016-02" db="EMBL/GenBank/DDBJ databases">
        <title>Genome sequence of Clostridium thermobutyricum DSM 4928.</title>
        <authorList>
            <person name="Poehlein A."/>
            <person name="Daniel R."/>
        </authorList>
    </citation>
    <scope>NUCLEOTIDE SEQUENCE [LARGE SCALE GENOMIC DNA]</scope>
    <source>
        <strain evidence="12 13">DSM 4928</strain>
    </source>
</reference>
<dbReference type="GO" id="GO:0004400">
    <property type="term" value="F:histidinol-phosphate transaminase activity"/>
    <property type="evidence" value="ECO:0007669"/>
    <property type="project" value="UniProtKB-EC"/>
</dbReference>
<comment type="similarity">
    <text evidence="2">Belongs to the class-II pyridoxal-phosphate-dependent aminotransferase family. Histidinol-phosphate aminotransferase subfamily.</text>
</comment>
<evidence type="ECO:0000313" key="12">
    <source>
        <dbReference type="EMBL" id="OPX48768.1"/>
    </source>
</evidence>
<dbReference type="EC" id="2.6.1.9" evidence="12"/>
<dbReference type="InterPro" id="IPR001917">
    <property type="entry name" value="Aminotrans_II_pyridoxalP_BS"/>
</dbReference>
<comment type="pathway">
    <text evidence="9">Amino-acid biosynthesis.</text>
</comment>
<evidence type="ECO:0000256" key="6">
    <source>
        <dbReference type="ARBA" id="ARBA00022679"/>
    </source>
</evidence>
<dbReference type="Proteomes" id="UP000191448">
    <property type="component" value="Unassembled WGS sequence"/>
</dbReference>
<dbReference type="AlphaFoldDB" id="A0A1V4SYF8"/>
<organism evidence="12 13">
    <name type="scientific">Clostridium thermobutyricum DSM 4928</name>
    <dbReference type="NCBI Taxonomy" id="1121339"/>
    <lineage>
        <taxon>Bacteria</taxon>
        <taxon>Bacillati</taxon>
        <taxon>Bacillota</taxon>
        <taxon>Clostridia</taxon>
        <taxon>Eubacteriales</taxon>
        <taxon>Clostridiaceae</taxon>
        <taxon>Clostridium</taxon>
    </lineage>
</organism>